<dbReference type="InterPro" id="IPR013221">
    <property type="entry name" value="Mur_ligase_cen"/>
</dbReference>
<dbReference type="PANTHER" id="PTHR11136:SF0">
    <property type="entry name" value="DIHYDROFOLATE SYNTHETASE-RELATED"/>
    <property type="match status" value="1"/>
</dbReference>
<reference evidence="21" key="1">
    <citation type="submission" date="2019-05" db="EMBL/GenBank/DDBJ databases">
        <title>Isolation, diversity and antifungal activity of Actinobacteria from wheat.</title>
        <authorList>
            <person name="Yu B."/>
        </authorList>
    </citation>
    <scope>NUCLEOTIDE SEQUENCE [LARGE SCALE GENOMIC DNA]</scope>
    <source>
        <strain evidence="21">NEAU-HEGS1-5</strain>
    </source>
</reference>
<evidence type="ECO:0000259" key="20">
    <source>
        <dbReference type="Pfam" id="PF08245"/>
    </source>
</evidence>
<evidence type="ECO:0000256" key="9">
    <source>
        <dbReference type="ARBA" id="ARBA00022598"/>
    </source>
</evidence>
<keyword evidence="22" id="KW-1185">Reference proteome</keyword>
<comment type="caution">
    <text evidence="21">The sequence shown here is derived from an EMBL/GenBank/DDBJ whole genome shotgun (WGS) entry which is preliminary data.</text>
</comment>
<dbReference type="InterPro" id="IPR004101">
    <property type="entry name" value="Mur_ligase_C"/>
</dbReference>
<proteinExistence type="inferred from homology"/>
<keyword evidence="10" id="KW-0479">Metal-binding</keyword>
<comment type="cofactor">
    <cofactor evidence="1">
        <name>Mg(2+)</name>
        <dbReference type="ChEBI" id="CHEBI:18420"/>
    </cofactor>
</comment>
<keyword evidence="13" id="KW-0460">Magnesium</keyword>
<evidence type="ECO:0000256" key="13">
    <source>
        <dbReference type="ARBA" id="ARBA00022842"/>
    </source>
</evidence>
<dbReference type="InterPro" id="IPR036615">
    <property type="entry name" value="Mur_ligase_C_dom_sf"/>
</dbReference>
<evidence type="ECO:0000256" key="4">
    <source>
        <dbReference type="ARBA" id="ARBA00008276"/>
    </source>
</evidence>
<dbReference type="SUPFAM" id="SSF53623">
    <property type="entry name" value="MurD-like peptide ligases, catalytic domain"/>
    <property type="match status" value="1"/>
</dbReference>
<dbReference type="InterPro" id="IPR001645">
    <property type="entry name" value="Folylpolyglutamate_synth"/>
</dbReference>
<evidence type="ECO:0000256" key="15">
    <source>
        <dbReference type="ARBA" id="ARBA00030592"/>
    </source>
</evidence>
<gene>
    <name evidence="21" type="ORF">FED44_34815</name>
</gene>
<dbReference type="Pfam" id="PF02875">
    <property type="entry name" value="Mur_ligase_C"/>
    <property type="match status" value="1"/>
</dbReference>
<dbReference type="FunFam" id="3.40.1190.10:FF:000004">
    <property type="entry name" value="Dihydrofolate synthase/folylpolyglutamate synthase"/>
    <property type="match status" value="1"/>
</dbReference>
<evidence type="ECO:0000256" key="2">
    <source>
        <dbReference type="ARBA" id="ARBA00004799"/>
    </source>
</evidence>
<keyword evidence="11 18" id="KW-0547">Nucleotide-binding</keyword>
<organism evidence="21 22">
    <name type="scientific">Microbispora triticiradicis</name>
    <dbReference type="NCBI Taxonomy" id="2200763"/>
    <lineage>
        <taxon>Bacteria</taxon>
        <taxon>Bacillati</taxon>
        <taxon>Actinomycetota</taxon>
        <taxon>Actinomycetes</taxon>
        <taxon>Streptosporangiales</taxon>
        <taxon>Streptosporangiaceae</taxon>
        <taxon>Microbispora</taxon>
    </lineage>
</organism>
<dbReference type="SUPFAM" id="SSF53244">
    <property type="entry name" value="MurD-like peptide ligases, peptide-binding domain"/>
    <property type="match status" value="1"/>
</dbReference>
<dbReference type="NCBIfam" id="TIGR01499">
    <property type="entry name" value="folC"/>
    <property type="match status" value="1"/>
</dbReference>
<sequence>MTTSRTLRVVEYRAVEQAIMARGVEWDFDPSLDRIAALMEILGDPQKSYKVVHIAGTNGKTSTARMTEALLRERNLRVGRYTSPHLQSMRERISVDGEPLSEERFTEVYEDIAPYLELIDARVGKLSFFEVLTAMAFAAFADAPVDVAVVETGMGGTFDATNVADGTVAVITPVALDHTEYLGPDIATIAGEKAGIIKPKATVVLAQQALPAAEVLMRRAAEVGAVVAREGLEFGVLHRELAMGGQLLQLRGLKGVYEDVFLPLYGAHQAGNAAGALAAVEALTAGDDPLGDEVVRQGFAQVSSPGRLEVVRRGPTVLVDAAHNPAGMEATVEALTEAFGFTRLVAVVAVMADKDVETILDLLEPVAEEIVVTRNSSPRSLSPDDLAVRAQAVFGPDRVHIEDRLDDAIDTGIGLADQGDELGSGVLITGSVVTAGDARVLLKAAR</sequence>
<dbReference type="PANTHER" id="PTHR11136">
    <property type="entry name" value="FOLYLPOLYGLUTAMATE SYNTHASE-RELATED"/>
    <property type="match status" value="1"/>
</dbReference>
<dbReference type="Proteomes" id="UP000309033">
    <property type="component" value="Unassembled WGS sequence"/>
</dbReference>
<comment type="subunit">
    <text evidence="5">Monomer.</text>
</comment>
<keyword evidence="9 18" id="KW-0436">Ligase</keyword>
<dbReference type="Gene3D" id="3.90.190.20">
    <property type="entry name" value="Mur ligase, C-terminal domain"/>
    <property type="match status" value="1"/>
</dbReference>
<feature type="domain" description="Mur ligase C-terminal" evidence="19">
    <location>
        <begin position="306"/>
        <end position="431"/>
    </location>
</feature>
<comment type="catalytic activity">
    <reaction evidence="16">
        <text>(6S)-5,6,7,8-tetrahydrofolyl-(gamma-L-Glu)(n) + L-glutamate + ATP = (6S)-5,6,7,8-tetrahydrofolyl-(gamma-L-Glu)(n+1) + ADP + phosphate + H(+)</text>
        <dbReference type="Rhea" id="RHEA:10580"/>
        <dbReference type="Rhea" id="RHEA-COMP:14738"/>
        <dbReference type="Rhea" id="RHEA-COMP:14740"/>
        <dbReference type="ChEBI" id="CHEBI:15378"/>
        <dbReference type="ChEBI" id="CHEBI:29985"/>
        <dbReference type="ChEBI" id="CHEBI:30616"/>
        <dbReference type="ChEBI" id="CHEBI:43474"/>
        <dbReference type="ChEBI" id="CHEBI:141005"/>
        <dbReference type="ChEBI" id="CHEBI:456216"/>
        <dbReference type="EC" id="6.3.2.17"/>
    </reaction>
</comment>
<dbReference type="GO" id="GO:0005737">
    <property type="term" value="C:cytoplasm"/>
    <property type="evidence" value="ECO:0007669"/>
    <property type="project" value="TreeGrafter"/>
</dbReference>
<dbReference type="Gene3D" id="3.40.1190.10">
    <property type="entry name" value="Mur-like, catalytic domain"/>
    <property type="match status" value="1"/>
</dbReference>
<dbReference type="GO" id="GO:0046656">
    <property type="term" value="P:folic acid biosynthetic process"/>
    <property type="evidence" value="ECO:0007669"/>
    <property type="project" value="UniProtKB-KW"/>
</dbReference>
<evidence type="ECO:0000256" key="18">
    <source>
        <dbReference type="PIRNR" id="PIRNR001563"/>
    </source>
</evidence>
<evidence type="ECO:0000256" key="11">
    <source>
        <dbReference type="ARBA" id="ARBA00022741"/>
    </source>
</evidence>
<evidence type="ECO:0000256" key="6">
    <source>
        <dbReference type="ARBA" id="ARBA00013023"/>
    </source>
</evidence>
<keyword evidence="14" id="KW-0289">Folate biosynthesis</keyword>
<feature type="domain" description="Mur ligase central" evidence="20">
    <location>
        <begin position="54"/>
        <end position="280"/>
    </location>
</feature>
<keyword evidence="12 18" id="KW-0067">ATP-binding</keyword>
<dbReference type="GO" id="GO:0046872">
    <property type="term" value="F:metal ion binding"/>
    <property type="evidence" value="ECO:0007669"/>
    <property type="project" value="UniProtKB-KW"/>
</dbReference>
<dbReference type="EC" id="6.3.2.17" evidence="7"/>
<evidence type="ECO:0000256" key="7">
    <source>
        <dbReference type="ARBA" id="ARBA00013025"/>
    </source>
</evidence>
<evidence type="ECO:0000256" key="1">
    <source>
        <dbReference type="ARBA" id="ARBA00001946"/>
    </source>
</evidence>
<dbReference type="GO" id="GO:0008841">
    <property type="term" value="F:dihydrofolate synthase activity"/>
    <property type="evidence" value="ECO:0007669"/>
    <property type="project" value="UniProtKB-EC"/>
</dbReference>
<protein>
    <recommendedName>
        <fullName evidence="8">Dihydrofolate synthase/folylpolyglutamate synthase</fullName>
        <ecNumber evidence="6">6.3.2.12</ecNumber>
        <ecNumber evidence="7">6.3.2.17</ecNumber>
    </recommendedName>
    <alternativeName>
        <fullName evidence="15">Tetrahydrofolylpolyglutamate synthase</fullName>
    </alternativeName>
</protein>
<dbReference type="EC" id="6.3.2.12" evidence="6"/>
<evidence type="ECO:0000259" key="19">
    <source>
        <dbReference type="Pfam" id="PF02875"/>
    </source>
</evidence>
<evidence type="ECO:0000256" key="17">
    <source>
        <dbReference type="ARBA" id="ARBA00049161"/>
    </source>
</evidence>
<dbReference type="EMBL" id="VANP01000026">
    <property type="protein sequence ID" value="TLP50801.1"/>
    <property type="molecule type" value="Genomic_DNA"/>
</dbReference>
<evidence type="ECO:0000256" key="3">
    <source>
        <dbReference type="ARBA" id="ARBA00005150"/>
    </source>
</evidence>
<dbReference type="AlphaFoldDB" id="A0A5R8YIH5"/>
<evidence type="ECO:0000256" key="10">
    <source>
        <dbReference type="ARBA" id="ARBA00022723"/>
    </source>
</evidence>
<comment type="catalytic activity">
    <reaction evidence="17">
        <text>7,8-dihydropteroate + L-glutamate + ATP = 7,8-dihydrofolate + ADP + phosphate + H(+)</text>
        <dbReference type="Rhea" id="RHEA:23584"/>
        <dbReference type="ChEBI" id="CHEBI:15378"/>
        <dbReference type="ChEBI" id="CHEBI:17839"/>
        <dbReference type="ChEBI" id="CHEBI:29985"/>
        <dbReference type="ChEBI" id="CHEBI:30616"/>
        <dbReference type="ChEBI" id="CHEBI:43474"/>
        <dbReference type="ChEBI" id="CHEBI:57451"/>
        <dbReference type="ChEBI" id="CHEBI:456216"/>
        <dbReference type="EC" id="6.3.2.12"/>
    </reaction>
</comment>
<dbReference type="InterPro" id="IPR036565">
    <property type="entry name" value="Mur-like_cat_sf"/>
</dbReference>
<name>A0A5R8YIH5_9ACTN</name>
<comment type="similarity">
    <text evidence="4 18">Belongs to the folylpolyglutamate synthase family.</text>
</comment>
<evidence type="ECO:0000256" key="16">
    <source>
        <dbReference type="ARBA" id="ARBA00047493"/>
    </source>
</evidence>
<evidence type="ECO:0000256" key="12">
    <source>
        <dbReference type="ARBA" id="ARBA00022840"/>
    </source>
</evidence>
<comment type="pathway">
    <text evidence="3">Cofactor biosynthesis; tetrahydrofolylpolyglutamate biosynthesis.</text>
</comment>
<comment type="pathway">
    <text evidence="2">Cofactor biosynthesis; tetrahydrofolate biosynthesis; 7,8-dihydrofolate from 2-amino-4-hydroxy-6-hydroxymethyl-7,8-dihydropteridine diphosphate and 4-aminobenzoate: step 2/2.</text>
</comment>
<evidence type="ECO:0000313" key="21">
    <source>
        <dbReference type="EMBL" id="TLP50801.1"/>
    </source>
</evidence>
<evidence type="ECO:0000256" key="14">
    <source>
        <dbReference type="ARBA" id="ARBA00022909"/>
    </source>
</evidence>
<evidence type="ECO:0000313" key="22">
    <source>
        <dbReference type="Proteomes" id="UP000309033"/>
    </source>
</evidence>
<dbReference type="OrthoDB" id="9809356at2"/>
<dbReference type="GO" id="GO:0005524">
    <property type="term" value="F:ATP binding"/>
    <property type="evidence" value="ECO:0007669"/>
    <property type="project" value="UniProtKB-KW"/>
</dbReference>
<dbReference type="PIRSF" id="PIRSF001563">
    <property type="entry name" value="Folylpolyglu_synth"/>
    <property type="match status" value="1"/>
</dbReference>
<dbReference type="GO" id="GO:0004326">
    <property type="term" value="F:tetrahydrofolylpolyglutamate synthase activity"/>
    <property type="evidence" value="ECO:0007669"/>
    <property type="project" value="UniProtKB-EC"/>
</dbReference>
<accession>A0A5R8YIH5</accession>
<dbReference type="Pfam" id="PF08245">
    <property type="entry name" value="Mur_ligase_M"/>
    <property type="match status" value="1"/>
</dbReference>
<evidence type="ECO:0000256" key="8">
    <source>
        <dbReference type="ARBA" id="ARBA00019357"/>
    </source>
</evidence>
<evidence type="ECO:0000256" key="5">
    <source>
        <dbReference type="ARBA" id="ARBA00011245"/>
    </source>
</evidence>